<gene>
    <name evidence="1" type="ORF">Axy22_032</name>
</gene>
<reference evidence="1 2" key="1">
    <citation type="submission" date="2019-05" db="EMBL/GenBank/DDBJ databases">
        <title>Complete genome sequence of sixteen phages from Abidjan, cote d'Ivoire, isolated on a single strain of Achromobacter xylosoxidans.</title>
        <authorList>
            <person name="Essoh C."/>
            <person name="Vernadet J.-P."/>
            <person name="Vergnaud G."/>
            <person name="Pourcel C."/>
        </authorList>
    </citation>
    <scope>NUCLEOTIDE SEQUENCE [LARGE SCALE GENOMIC DNA]</scope>
</reference>
<protein>
    <submittedName>
        <fullName evidence="1">Uncharacterized protein</fullName>
    </submittedName>
</protein>
<dbReference type="Proteomes" id="UP000315557">
    <property type="component" value="Segment"/>
</dbReference>
<organism evidence="1 2">
    <name type="scientific">Achromobacter phage vB_AxyP_19-32_Axy22</name>
    <dbReference type="NCBI Taxonomy" id="2591046"/>
    <lineage>
        <taxon>Viruses</taxon>
        <taxon>Duplodnaviria</taxon>
        <taxon>Heunggongvirae</taxon>
        <taxon>Uroviricota</taxon>
        <taxon>Caudoviricetes</taxon>
        <taxon>Schitoviridae</taxon>
        <taxon>Rothmandenesvirinae</taxon>
        <taxon>Pourcelvirus</taxon>
        <taxon>Pourcelvirus Axy11</taxon>
    </lineage>
</organism>
<proteinExistence type="predicted"/>
<sequence>MLFGFLKLFKPIISSLVPIDQMIVRTEMRQEVHAALPKSSNRVRRPEQDDYG</sequence>
<evidence type="ECO:0000313" key="1">
    <source>
        <dbReference type="EMBL" id="QDH84666.1"/>
    </source>
</evidence>
<evidence type="ECO:0000313" key="2">
    <source>
        <dbReference type="Proteomes" id="UP000315557"/>
    </source>
</evidence>
<name>A0A514CW22_9CAUD</name>
<dbReference type="EMBL" id="MK962639">
    <property type="protein sequence ID" value="QDH84666.1"/>
    <property type="molecule type" value="Genomic_DNA"/>
</dbReference>
<accession>A0A514CW22</accession>